<evidence type="ECO:0000313" key="9">
    <source>
        <dbReference type="Proteomes" id="UP000321532"/>
    </source>
</evidence>
<dbReference type="NCBIfam" id="TIGR00937">
    <property type="entry name" value="2A51"/>
    <property type="match status" value="1"/>
</dbReference>
<feature type="transmembrane region" description="Helical" evidence="7">
    <location>
        <begin position="345"/>
        <end position="365"/>
    </location>
</feature>
<comment type="caution">
    <text evidence="8">The sequence shown here is derived from an EMBL/GenBank/DDBJ whole genome shotgun (WGS) entry which is preliminary data.</text>
</comment>
<organism evidence="8 9">
    <name type="scientific">Adhaeribacter aerolatus</name>
    <dbReference type="NCBI Taxonomy" id="670289"/>
    <lineage>
        <taxon>Bacteria</taxon>
        <taxon>Pseudomonadati</taxon>
        <taxon>Bacteroidota</taxon>
        <taxon>Cytophagia</taxon>
        <taxon>Cytophagales</taxon>
        <taxon>Hymenobacteraceae</taxon>
        <taxon>Adhaeribacter</taxon>
    </lineage>
</organism>
<dbReference type="EMBL" id="BJYS01000005">
    <property type="protein sequence ID" value="GEO03319.1"/>
    <property type="molecule type" value="Genomic_DNA"/>
</dbReference>
<dbReference type="GO" id="GO:0005886">
    <property type="term" value="C:plasma membrane"/>
    <property type="evidence" value="ECO:0007669"/>
    <property type="project" value="UniProtKB-SubCell"/>
</dbReference>
<dbReference type="PANTHER" id="PTHR33567">
    <property type="entry name" value="CHROMATE ION TRANSPORTER (EUROFUNG)"/>
    <property type="match status" value="1"/>
</dbReference>
<evidence type="ECO:0000313" key="8">
    <source>
        <dbReference type="EMBL" id="GEO03319.1"/>
    </source>
</evidence>
<keyword evidence="9" id="KW-1185">Reference proteome</keyword>
<sequence length="407" mass="45482">MKITTLEQRVSNNHPVSLSLRHYIFLKDVLKLALTAFGGPQAHIAMMLKLMVEKRRYLTEKELIELNALCQILPGPTSTQTLTAIGYRVGGANLAYLTLLVWITPTALFMTAVGLAMTYLTRHNISLHFLRFIQPIAVGFVAFAAYRISTKVIATKTSILLMVVSAVISYFFNSPWVFPALLIAGAFTTSLRFRKHPKEQNKKLKIDWSNFILFGAVLIFAAALGGATRWLPIRLFENFYRNGSLIFGGGQVLVPLMYTEFVEFKRYLTSQEFLSGYALAQAIPGPTFIFCTYIGTLAMRSYGFWGQLLGSFVATTGIFLPGTFLIFFIIRFWEELKKYRFIKASLEGINAVSSGMVCAAALLLFHPIESSFLNIGIIIVTFSLLLWSKIPPYALIFTGILAGVIIQ</sequence>
<feature type="transmembrane region" description="Helical" evidence="7">
    <location>
        <begin position="94"/>
        <end position="119"/>
    </location>
</feature>
<proteinExistence type="inferred from homology"/>
<dbReference type="Proteomes" id="UP000321532">
    <property type="component" value="Unassembled WGS sequence"/>
</dbReference>
<dbReference type="Pfam" id="PF02417">
    <property type="entry name" value="Chromate_transp"/>
    <property type="match status" value="2"/>
</dbReference>
<dbReference type="PANTHER" id="PTHR33567:SF3">
    <property type="entry name" value="CHROMATE ION TRANSPORTER (EUROFUNG)"/>
    <property type="match status" value="1"/>
</dbReference>
<protein>
    <submittedName>
        <fullName evidence="8">Chromate transporter</fullName>
    </submittedName>
</protein>
<dbReference type="InterPro" id="IPR003370">
    <property type="entry name" value="Chromate_transpt"/>
</dbReference>
<evidence type="ECO:0000256" key="6">
    <source>
        <dbReference type="ARBA" id="ARBA00023136"/>
    </source>
</evidence>
<evidence type="ECO:0000256" key="4">
    <source>
        <dbReference type="ARBA" id="ARBA00022692"/>
    </source>
</evidence>
<accession>A0A512AUC3</accession>
<comment type="subcellular location">
    <subcellularLocation>
        <location evidence="1">Cell membrane</location>
        <topology evidence="1">Multi-pass membrane protein</topology>
    </subcellularLocation>
</comment>
<evidence type="ECO:0000256" key="2">
    <source>
        <dbReference type="ARBA" id="ARBA00005262"/>
    </source>
</evidence>
<keyword evidence="4 7" id="KW-0812">Transmembrane</keyword>
<dbReference type="GO" id="GO:0015109">
    <property type="term" value="F:chromate transmembrane transporter activity"/>
    <property type="evidence" value="ECO:0007669"/>
    <property type="project" value="InterPro"/>
</dbReference>
<gene>
    <name evidence="8" type="ORF">AAE02nite_09830</name>
</gene>
<evidence type="ECO:0000256" key="1">
    <source>
        <dbReference type="ARBA" id="ARBA00004651"/>
    </source>
</evidence>
<keyword evidence="3" id="KW-1003">Cell membrane</keyword>
<evidence type="ECO:0000256" key="7">
    <source>
        <dbReference type="SAM" id="Phobius"/>
    </source>
</evidence>
<feature type="transmembrane region" description="Helical" evidence="7">
    <location>
        <begin position="308"/>
        <end position="333"/>
    </location>
</feature>
<feature type="transmembrane region" description="Helical" evidence="7">
    <location>
        <begin position="125"/>
        <end position="146"/>
    </location>
</feature>
<dbReference type="AlphaFoldDB" id="A0A512AUC3"/>
<keyword evidence="5 7" id="KW-1133">Transmembrane helix</keyword>
<evidence type="ECO:0000256" key="3">
    <source>
        <dbReference type="ARBA" id="ARBA00022475"/>
    </source>
</evidence>
<feature type="transmembrane region" description="Helical" evidence="7">
    <location>
        <begin position="206"/>
        <end position="227"/>
    </location>
</feature>
<name>A0A512AUC3_9BACT</name>
<comment type="similarity">
    <text evidence="2">Belongs to the chromate ion transporter (CHR) (TC 2.A.51) family.</text>
</comment>
<keyword evidence="6 7" id="KW-0472">Membrane</keyword>
<reference evidence="8 9" key="1">
    <citation type="submission" date="2019-07" db="EMBL/GenBank/DDBJ databases">
        <title>Whole genome shotgun sequence of Adhaeribacter aerolatus NBRC 106133.</title>
        <authorList>
            <person name="Hosoyama A."/>
            <person name="Uohara A."/>
            <person name="Ohji S."/>
            <person name="Ichikawa N."/>
        </authorList>
    </citation>
    <scope>NUCLEOTIDE SEQUENCE [LARGE SCALE GENOMIC DNA]</scope>
    <source>
        <strain evidence="8 9">NBRC 106133</strain>
    </source>
</reference>
<dbReference type="PIRSF" id="PIRSF004810">
    <property type="entry name" value="ChrA"/>
    <property type="match status" value="1"/>
</dbReference>
<evidence type="ECO:0000256" key="5">
    <source>
        <dbReference type="ARBA" id="ARBA00022989"/>
    </source>
</evidence>
<dbReference type="InterPro" id="IPR014047">
    <property type="entry name" value="Chr_Tranpt_l_chain"/>
</dbReference>
<feature type="transmembrane region" description="Helical" evidence="7">
    <location>
        <begin position="273"/>
        <end position="296"/>
    </location>
</feature>